<proteinExistence type="predicted"/>
<organism evidence="1 2">
    <name type="scientific">Gimesia algae</name>
    <dbReference type="NCBI Taxonomy" id="2527971"/>
    <lineage>
        <taxon>Bacteria</taxon>
        <taxon>Pseudomonadati</taxon>
        <taxon>Planctomycetota</taxon>
        <taxon>Planctomycetia</taxon>
        <taxon>Planctomycetales</taxon>
        <taxon>Planctomycetaceae</taxon>
        <taxon>Gimesia</taxon>
    </lineage>
</organism>
<accession>A0A517VFL5</accession>
<dbReference type="OrthoDB" id="530976at2"/>
<evidence type="ECO:0000313" key="1">
    <source>
        <dbReference type="EMBL" id="QDT91747.1"/>
    </source>
</evidence>
<gene>
    <name evidence="1" type="ORF">Pan161_34100</name>
</gene>
<dbReference type="KEGG" id="gax:Pan161_34100"/>
<dbReference type="AlphaFoldDB" id="A0A517VFL5"/>
<keyword evidence="2" id="KW-1185">Reference proteome</keyword>
<evidence type="ECO:0000313" key="2">
    <source>
        <dbReference type="Proteomes" id="UP000316855"/>
    </source>
</evidence>
<name>A0A517VFL5_9PLAN</name>
<dbReference type="RefSeq" id="WP_145228849.1">
    <property type="nucleotide sequence ID" value="NZ_CP036343.1"/>
</dbReference>
<sequence length="180" mass="19504">MQELVTLNLQNLAEGLPALTGAMGSVLAEAAAVCLEDRGHTDSVQLHVRRIETPQFLLSYPTVTEAMRRTHNDLERATEHGACGVAILLIGRMTGLTVIKQSKKGTGFDYWLGSDDGEESLPFQSSARLEVSGILNGTDSQFATRIKQKLKQTQASDSTKLTAYAVVVEFGQPQAEVGER</sequence>
<protein>
    <submittedName>
        <fullName evidence="1">Uncharacterized protein</fullName>
    </submittedName>
</protein>
<dbReference type="Proteomes" id="UP000316855">
    <property type="component" value="Chromosome"/>
</dbReference>
<reference evidence="1 2" key="1">
    <citation type="submission" date="2019-02" db="EMBL/GenBank/DDBJ databases">
        <title>Deep-cultivation of Planctomycetes and their phenomic and genomic characterization uncovers novel biology.</title>
        <authorList>
            <person name="Wiegand S."/>
            <person name="Jogler M."/>
            <person name="Boedeker C."/>
            <person name="Pinto D."/>
            <person name="Vollmers J."/>
            <person name="Rivas-Marin E."/>
            <person name="Kohn T."/>
            <person name="Peeters S.H."/>
            <person name="Heuer A."/>
            <person name="Rast P."/>
            <person name="Oberbeckmann S."/>
            <person name="Bunk B."/>
            <person name="Jeske O."/>
            <person name="Meyerdierks A."/>
            <person name="Storesund J.E."/>
            <person name="Kallscheuer N."/>
            <person name="Luecker S."/>
            <person name="Lage O.M."/>
            <person name="Pohl T."/>
            <person name="Merkel B.J."/>
            <person name="Hornburger P."/>
            <person name="Mueller R.-W."/>
            <person name="Bruemmer F."/>
            <person name="Labrenz M."/>
            <person name="Spormann A.M."/>
            <person name="Op den Camp H."/>
            <person name="Overmann J."/>
            <person name="Amann R."/>
            <person name="Jetten M.S.M."/>
            <person name="Mascher T."/>
            <person name="Medema M.H."/>
            <person name="Devos D.P."/>
            <person name="Kaster A.-K."/>
            <person name="Ovreas L."/>
            <person name="Rohde M."/>
            <person name="Galperin M.Y."/>
            <person name="Jogler C."/>
        </authorList>
    </citation>
    <scope>NUCLEOTIDE SEQUENCE [LARGE SCALE GENOMIC DNA]</scope>
    <source>
        <strain evidence="1 2">Pan161</strain>
    </source>
</reference>
<dbReference type="EMBL" id="CP036343">
    <property type="protein sequence ID" value="QDT91747.1"/>
    <property type="molecule type" value="Genomic_DNA"/>
</dbReference>